<comment type="similarity">
    <text evidence="2">Belongs to the cytochrome P450 family.</text>
</comment>
<dbReference type="GO" id="GO:0016705">
    <property type="term" value="F:oxidoreductase activity, acting on paired donors, with incorporation or reduction of molecular oxygen"/>
    <property type="evidence" value="ECO:0007669"/>
    <property type="project" value="InterPro"/>
</dbReference>
<dbReference type="Proteomes" id="UP001175227">
    <property type="component" value="Unassembled WGS sequence"/>
</dbReference>
<proteinExistence type="inferred from homology"/>
<keyword evidence="8" id="KW-0472">Membrane</keyword>
<keyword evidence="6" id="KW-0408">Iron</keyword>
<evidence type="ECO:0000313" key="10">
    <source>
        <dbReference type="Proteomes" id="UP001175227"/>
    </source>
</evidence>
<dbReference type="GO" id="GO:0004497">
    <property type="term" value="F:monooxygenase activity"/>
    <property type="evidence" value="ECO:0007669"/>
    <property type="project" value="UniProtKB-KW"/>
</dbReference>
<dbReference type="GO" id="GO:0005506">
    <property type="term" value="F:iron ion binding"/>
    <property type="evidence" value="ECO:0007669"/>
    <property type="project" value="InterPro"/>
</dbReference>
<keyword evidence="7" id="KW-0503">Monooxygenase</keyword>
<dbReference type="InterPro" id="IPR036396">
    <property type="entry name" value="Cyt_P450_sf"/>
</dbReference>
<gene>
    <name evidence="9" type="ORF">IW261DRAFT_1407462</name>
</gene>
<dbReference type="EMBL" id="JAUEPR010000087">
    <property type="protein sequence ID" value="KAK0465821.1"/>
    <property type="molecule type" value="Genomic_DNA"/>
</dbReference>
<dbReference type="InterPro" id="IPR001128">
    <property type="entry name" value="Cyt_P450"/>
</dbReference>
<dbReference type="AlphaFoldDB" id="A0AA39T5F7"/>
<name>A0AA39T5F7_9AGAR</name>
<comment type="caution">
    <text evidence="9">The sequence shown here is derived from an EMBL/GenBank/DDBJ whole genome shotgun (WGS) entry which is preliminary data.</text>
</comment>
<accession>A0AA39T5F7</accession>
<dbReference type="InterPro" id="IPR050364">
    <property type="entry name" value="Cytochrome_P450_fung"/>
</dbReference>
<evidence type="ECO:0000256" key="5">
    <source>
        <dbReference type="ARBA" id="ARBA00023002"/>
    </source>
</evidence>
<keyword evidence="8" id="KW-0812">Transmembrane</keyword>
<evidence type="ECO:0000256" key="3">
    <source>
        <dbReference type="ARBA" id="ARBA00022617"/>
    </source>
</evidence>
<comment type="cofactor">
    <cofactor evidence="1">
        <name>heme</name>
        <dbReference type="ChEBI" id="CHEBI:30413"/>
    </cofactor>
</comment>
<keyword evidence="10" id="KW-1185">Reference proteome</keyword>
<evidence type="ECO:0000313" key="9">
    <source>
        <dbReference type="EMBL" id="KAK0465821.1"/>
    </source>
</evidence>
<evidence type="ECO:0000256" key="7">
    <source>
        <dbReference type="ARBA" id="ARBA00023033"/>
    </source>
</evidence>
<dbReference type="Pfam" id="PF00067">
    <property type="entry name" value="p450"/>
    <property type="match status" value="1"/>
</dbReference>
<feature type="transmembrane region" description="Helical" evidence="8">
    <location>
        <begin position="7"/>
        <end position="26"/>
    </location>
</feature>
<dbReference type="PANTHER" id="PTHR46300:SF7">
    <property type="entry name" value="P450, PUTATIVE (EUROFUNG)-RELATED"/>
    <property type="match status" value="1"/>
</dbReference>
<evidence type="ECO:0000256" key="4">
    <source>
        <dbReference type="ARBA" id="ARBA00022723"/>
    </source>
</evidence>
<dbReference type="GO" id="GO:0020037">
    <property type="term" value="F:heme binding"/>
    <property type="evidence" value="ECO:0007669"/>
    <property type="project" value="InterPro"/>
</dbReference>
<dbReference type="PANTHER" id="PTHR46300">
    <property type="entry name" value="P450, PUTATIVE (EUROFUNG)-RELATED-RELATED"/>
    <property type="match status" value="1"/>
</dbReference>
<protein>
    <submittedName>
        <fullName evidence="9">Cytochrome P450</fullName>
    </submittedName>
</protein>
<organism evidence="9 10">
    <name type="scientific">Armillaria novae-zelandiae</name>
    <dbReference type="NCBI Taxonomy" id="153914"/>
    <lineage>
        <taxon>Eukaryota</taxon>
        <taxon>Fungi</taxon>
        <taxon>Dikarya</taxon>
        <taxon>Basidiomycota</taxon>
        <taxon>Agaricomycotina</taxon>
        <taxon>Agaricomycetes</taxon>
        <taxon>Agaricomycetidae</taxon>
        <taxon>Agaricales</taxon>
        <taxon>Marasmiineae</taxon>
        <taxon>Physalacriaceae</taxon>
        <taxon>Armillaria</taxon>
    </lineage>
</organism>
<dbReference type="SUPFAM" id="SSF48264">
    <property type="entry name" value="Cytochrome P450"/>
    <property type="match status" value="1"/>
</dbReference>
<evidence type="ECO:0000256" key="2">
    <source>
        <dbReference type="ARBA" id="ARBA00010617"/>
    </source>
</evidence>
<reference evidence="9" key="1">
    <citation type="submission" date="2023-06" db="EMBL/GenBank/DDBJ databases">
        <authorList>
            <consortium name="Lawrence Berkeley National Laboratory"/>
            <person name="Ahrendt S."/>
            <person name="Sahu N."/>
            <person name="Indic B."/>
            <person name="Wong-Bajracharya J."/>
            <person name="Merenyi Z."/>
            <person name="Ke H.-M."/>
            <person name="Monk M."/>
            <person name="Kocsube S."/>
            <person name="Drula E."/>
            <person name="Lipzen A."/>
            <person name="Balint B."/>
            <person name="Henrissat B."/>
            <person name="Andreopoulos B."/>
            <person name="Martin F.M."/>
            <person name="Harder C.B."/>
            <person name="Rigling D."/>
            <person name="Ford K.L."/>
            <person name="Foster G.D."/>
            <person name="Pangilinan J."/>
            <person name="Papanicolaou A."/>
            <person name="Barry K."/>
            <person name="LaButti K."/>
            <person name="Viragh M."/>
            <person name="Koriabine M."/>
            <person name="Yan M."/>
            <person name="Riley R."/>
            <person name="Champramary S."/>
            <person name="Plett K.L."/>
            <person name="Tsai I.J."/>
            <person name="Slot J."/>
            <person name="Sipos G."/>
            <person name="Plett J."/>
            <person name="Nagy L.G."/>
            <person name="Grigoriev I.V."/>
        </authorList>
    </citation>
    <scope>NUCLEOTIDE SEQUENCE</scope>
    <source>
        <strain evidence="9">ICMP 16352</strain>
    </source>
</reference>
<sequence length="207" mass="23563">MSSFIPHLAISITFVGLTSVVWFLVYQPCCNVPFPPGPRGLPFAGNLLDVPSGKEWLTFAKWGEIYGNILSVSILGRRLVVINEAQTAIDILDKNGAIYSDRPIMGMIGELMGFKNWLVLLPYGTRLRNQRRLVHHELSSHAATKQSQLIIEHETSRLLWRLSVKPEHLSDHIRKTTGTIMLRIIFGYEIQEENGIFSFTFLVDEEW</sequence>
<keyword evidence="3" id="KW-0349">Heme</keyword>
<evidence type="ECO:0000256" key="8">
    <source>
        <dbReference type="SAM" id="Phobius"/>
    </source>
</evidence>
<keyword evidence="5" id="KW-0560">Oxidoreductase</keyword>
<dbReference type="Gene3D" id="1.10.630.10">
    <property type="entry name" value="Cytochrome P450"/>
    <property type="match status" value="1"/>
</dbReference>
<evidence type="ECO:0000256" key="6">
    <source>
        <dbReference type="ARBA" id="ARBA00023004"/>
    </source>
</evidence>
<keyword evidence="4" id="KW-0479">Metal-binding</keyword>
<keyword evidence="8" id="KW-1133">Transmembrane helix</keyword>
<evidence type="ECO:0000256" key="1">
    <source>
        <dbReference type="ARBA" id="ARBA00001971"/>
    </source>
</evidence>